<dbReference type="EMBL" id="JAMKFB020000005">
    <property type="protein sequence ID" value="KAL0194053.1"/>
    <property type="molecule type" value="Genomic_DNA"/>
</dbReference>
<keyword evidence="3" id="KW-0808">Transferase</keyword>
<dbReference type="SUPFAM" id="SSF53756">
    <property type="entry name" value="UDP-Glycosyltransferase/glycogen phosphorylase"/>
    <property type="match status" value="1"/>
</dbReference>
<keyword evidence="2" id="KW-0328">Glycosyltransferase</keyword>
<comment type="caution">
    <text evidence="4">The sequence shown here is derived from an EMBL/GenBank/DDBJ whole genome shotgun (WGS) entry which is preliminary data.</text>
</comment>
<dbReference type="AlphaFoldDB" id="A0ABD0R6W2"/>
<sequence length="157" mass="18089">HWINLKIVLATLIDRGHDVTVLVPDGALFVKAEESDRFSFQHFNVSTSGQGMLNVIEEFLYFSVYEMDQLNLLQIQMKFYELASKHQDLALSYCDGILKSTELMDKLRNRKFDVILTDPMYPAESSLGLYFTILRSSRYRADVWSDASSTIICSWSN</sequence>
<organism evidence="4 5">
    <name type="scientific">Cirrhinus mrigala</name>
    <name type="common">Mrigala</name>
    <dbReference type="NCBI Taxonomy" id="683832"/>
    <lineage>
        <taxon>Eukaryota</taxon>
        <taxon>Metazoa</taxon>
        <taxon>Chordata</taxon>
        <taxon>Craniata</taxon>
        <taxon>Vertebrata</taxon>
        <taxon>Euteleostomi</taxon>
        <taxon>Actinopterygii</taxon>
        <taxon>Neopterygii</taxon>
        <taxon>Teleostei</taxon>
        <taxon>Ostariophysi</taxon>
        <taxon>Cypriniformes</taxon>
        <taxon>Cyprinidae</taxon>
        <taxon>Labeoninae</taxon>
        <taxon>Labeonini</taxon>
        <taxon>Cirrhinus</taxon>
    </lineage>
</organism>
<evidence type="ECO:0000256" key="2">
    <source>
        <dbReference type="ARBA" id="ARBA00022676"/>
    </source>
</evidence>
<evidence type="ECO:0000256" key="1">
    <source>
        <dbReference type="ARBA" id="ARBA00009995"/>
    </source>
</evidence>
<gene>
    <name evidence="4" type="ORF">M9458_012349</name>
</gene>
<protein>
    <submittedName>
        <fullName evidence="4">Uncharacterized protein</fullName>
    </submittedName>
</protein>
<feature type="non-terminal residue" evidence="4">
    <location>
        <position position="1"/>
    </location>
</feature>
<dbReference type="InterPro" id="IPR050271">
    <property type="entry name" value="UDP-glycosyltransferase"/>
</dbReference>
<name>A0ABD0R6W2_CIRMR</name>
<evidence type="ECO:0000256" key="3">
    <source>
        <dbReference type="ARBA" id="ARBA00022679"/>
    </source>
</evidence>
<dbReference type="Proteomes" id="UP001529510">
    <property type="component" value="Unassembled WGS sequence"/>
</dbReference>
<comment type="similarity">
    <text evidence="1">Belongs to the UDP-glycosyltransferase family.</text>
</comment>
<keyword evidence="5" id="KW-1185">Reference proteome</keyword>
<evidence type="ECO:0000313" key="5">
    <source>
        <dbReference type="Proteomes" id="UP001529510"/>
    </source>
</evidence>
<reference evidence="4 5" key="1">
    <citation type="submission" date="2024-05" db="EMBL/GenBank/DDBJ databases">
        <title>Genome sequencing and assembly of Indian major carp, Cirrhinus mrigala (Hamilton, 1822).</title>
        <authorList>
            <person name="Mohindra V."/>
            <person name="Chowdhury L.M."/>
            <person name="Lal K."/>
            <person name="Jena J.K."/>
        </authorList>
    </citation>
    <scope>NUCLEOTIDE SEQUENCE [LARGE SCALE GENOMIC DNA]</scope>
    <source>
        <strain evidence="4">CM1030</strain>
        <tissue evidence="4">Blood</tissue>
    </source>
</reference>
<feature type="non-terminal residue" evidence="4">
    <location>
        <position position="157"/>
    </location>
</feature>
<dbReference type="GO" id="GO:0016757">
    <property type="term" value="F:glycosyltransferase activity"/>
    <property type="evidence" value="ECO:0007669"/>
    <property type="project" value="UniProtKB-KW"/>
</dbReference>
<dbReference type="Pfam" id="PF00201">
    <property type="entry name" value="UDPGT"/>
    <property type="match status" value="1"/>
</dbReference>
<evidence type="ECO:0000313" key="4">
    <source>
        <dbReference type="EMBL" id="KAL0194053.1"/>
    </source>
</evidence>
<proteinExistence type="inferred from homology"/>
<dbReference type="InterPro" id="IPR002213">
    <property type="entry name" value="UDP_glucos_trans"/>
</dbReference>
<dbReference type="PANTHER" id="PTHR48043:SF140">
    <property type="entry name" value="UDP-GLUCURONOSYLTRANSFERASE 2A1"/>
    <property type="match status" value="1"/>
</dbReference>
<dbReference type="PANTHER" id="PTHR48043">
    <property type="entry name" value="EG:EG0003.4 PROTEIN-RELATED"/>
    <property type="match status" value="1"/>
</dbReference>
<accession>A0ABD0R6W2</accession>